<dbReference type="InterPro" id="IPR052399">
    <property type="entry name" value="Phage_Baseplate_Assmbl_Protein"/>
</dbReference>
<dbReference type="Proteomes" id="UP000199250">
    <property type="component" value="Unassembled WGS sequence"/>
</dbReference>
<dbReference type="InterPro" id="IPR006949">
    <property type="entry name" value="Barrel_Baseplate_J-like"/>
</dbReference>
<dbReference type="Pfam" id="PF04865">
    <property type="entry name" value="Baseplate_J"/>
    <property type="match status" value="1"/>
</dbReference>
<sequence length="375" mass="38253">MPYARPALSDLRAQVAADITAGLPTADGLLRFSNLSILGTSLAGLAHLQYGFLDWIAKQACPYTSTEEFLEAWAALKKVYRKTATAASGQVTFLGATPGALIDAGTEIVRSDSMAFHAVETSTVAGDGSIVVAVAADSPGEAGNTPAGSLMTLGSAITGIPSSGAVTTAITGGADQELDQDLFKRMLEAYQKPPNGGSKSDYEAWALEIPGVTRAWCNPNGFGAGTVVVYIMLDDANADYSGFPQGTNGISASDNRVTSGNLAAGDQLAVADGIFSEQPVTAMVYVCGPIPLPVNFTISGLSGASSATRAAIASAIREVLNEYGEPLNGSIVPLSAIESAIAAISGTAGFVITAPTDNLANTLGYLPILGTVTYS</sequence>
<evidence type="ECO:0000259" key="3">
    <source>
        <dbReference type="Pfam" id="PF26078"/>
    </source>
</evidence>
<comment type="similarity">
    <text evidence="1">Belongs to the Mu gp47/PBSX XkdT family.</text>
</comment>
<feature type="domain" description="Baseplate J-like C-terminal" evidence="4">
    <location>
        <begin position="294"/>
        <end position="375"/>
    </location>
</feature>
<proteinExistence type="inferred from homology"/>
<evidence type="ECO:0000259" key="4">
    <source>
        <dbReference type="Pfam" id="PF26079"/>
    </source>
</evidence>
<accession>A0A1H6X0X7</accession>
<gene>
    <name evidence="5" type="ORF">SAMN04244572_03158</name>
</gene>
<feature type="domain" description="Baseplate protein J-like barrel" evidence="2">
    <location>
        <begin position="91"/>
        <end position="173"/>
    </location>
</feature>
<name>A0A1H6X0X7_9GAMM</name>
<evidence type="ECO:0000313" key="5">
    <source>
        <dbReference type="EMBL" id="SEJ21786.1"/>
    </source>
</evidence>
<feature type="domain" description="Baseplate J-like central" evidence="3">
    <location>
        <begin position="194"/>
        <end position="288"/>
    </location>
</feature>
<protein>
    <submittedName>
        <fullName evidence="5">Uncharacterized phage protein gp47/JayE</fullName>
    </submittedName>
</protein>
<dbReference type="InterPro" id="IPR058530">
    <property type="entry name" value="Baseplate_J-like_C"/>
</dbReference>
<dbReference type="Pfam" id="PF26078">
    <property type="entry name" value="Baseplate_J_M"/>
    <property type="match status" value="1"/>
</dbReference>
<dbReference type="Pfam" id="PF26079">
    <property type="entry name" value="Baseplate_J_C"/>
    <property type="match status" value="1"/>
</dbReference>
<dbReference type="AlphaFoldDB" id="A0A1H6X0X7"/>
<dbReference type="PANTHER" id="PTHR37829:SF3">
    <property type="entry name" value="PROTEIN JAYE-RELATED"/>
    <property type="match status" value="1"/>
</dbReference>
<dbReference type="PANTHER" id="PTHR37829">
    <property type="entry name" value="PHAGE-LIKE ELEMENT PBSX PROTEIN XKDT"/>
    <property type="match status" value="1"/>
</dbReference>
<dbReference type="OrthoDB" id="7565172at2"/>
<dbReference type="RefSeq" id="WP_090733429.1">
    <property type="nucleotide sequence ID" value="NZ_FNYQ01000061.1"/>
</dbReference>
<evidence type="ECO:0000313" key="6">
    <source>
        <dbReference type="Proteomes" id="UP000199250"/>
    </source>
</evidence>
<dbReference type="InterPro" id="IPR058531">
    <property type="entry name" value="Baseplate_J_M"/>
</dbReference>
<evidence type="ECO:0000256" key="1">
    <source>
        <dbReference type="ARBA" id="ARBA00038087"/>
    </source>
</evidence>
<reference evidence="5 6" key="1">
    <citation type="submission" date="2016-10" db="EMBL/GenBank/DDBJ databases">
        <authorList>
            <person name="de Groot N.N."/>
        </authorList>
    </citation>
    <scope>NUCLEOTIDE SEQUENCE [LARGE SCALE GENOMIC DNA]</scope>
    <source>
        <strain evidence="5 6">DSM 373</strain>
    </source>
</reference>
<dbReference type="EMBL" id="FNYQ01000061">
    <property type="protein sequence ID" value="SEJ21786.1"/>
    <property type="molecule type" value="Genomic_DNA"/>
</dbReference>
<evidence type="ECO:0000259" key="2">
    <source>
        <dbReference type="Pfam" id="PF04865"/>
    </source>
</evidence>
<organism evidence="5 6">
    <name type="scientific">Azotobacter beijerinckii</name>
    <dbReference type="NCBI Taxonomy" id="170623"/>
    <lineage>
        <taxon>Bacteria</taxon>
        <taxon>Pseudomonadati</taxon>
        <taxon>Pseudomonadota</taxon>
        <taxon>Gammaproteobacteria</taxon>
        <taxon>Pseudomonadales</taxon>
        <taxon>Pseudomonadaceae</taxon>
        <taxon>Azotobacter</taxon>
    </lineage>
</organism>